<feature type="domain" description="Phthiocerol/phthiodiolone dimycocerosyl transferase C-terminal" evidence="13">
    <location>
        <begin position="204"/>
        <end position="389"/>
    </location>
</feature>
<dbReference type="Gene3D" id="3.30.559.10">
    <property type="entry name" value="Chloramphenicol acetyltransferase-like domain"/>
    <property type="match status" value="1"/>
</dbReference>
<proteinExistence type="inferred from homology"/>
<dbReference type="EMBL" id="RKMH01000001">
    <property type="protein sequence ID" value="RPA66293.1"/>
    <property type="molecule type" value="Genomic_DNA"/>
</dbReference>
<evidence type="ECO:0000256" key="3">
    <source>
        <dbReference type="ARBA" id="ARBA00001907"/>
    </source>
</evidence>
<dbReference type="Gene3D" id="3.30.559.30">
    <property type="entry name" value="Nonribosomal peptide synthetase, condensation domain"/>
    <property type="match status" value="1"/>
</dbReference>
<evidence type="ECO:0000256" key="10">
    <source>
        <dbReference type="ARBA" id="ARBA00030465"/>
    </source>
</evidence>
<dbReference type="Pfam" id="PF16911">
    <property type="entry name" value="PapA_C"/>
    <property type="match status" value="1"/>
</dbReference>
<evidence type="ECO:0000256" key="5">
    <source>
        <dbReference type="ARBA" id="ARBA00012866"/>
    </source>
</evidence>
<keyword evidence="7" id="KW-0444">Lipid biosynthesis</keyword>
<comment type="caution">
    <text evidence="14">The sequence shown here is derived from an EMBL/GenBank/DDBJ whole genome shotgun (WGS) entry which is preliminary data.</text>
</comment>
<keyword evidence="8 14" id="KW-0808">Transferase</keyword>
<protein>
    <recommendedName>
        <fullName evidence="6">Phthiocerol/phthiodiolone dimycocerosyl transferase</fullName>
        <ecNumber evidence="5">2.3.1.282</ecNumber>
    </recommendedName>
    <alternativeName>
        <fullName evidence="12">Acyltransferase PapA5</fullName>
    </alternativeName>
    <alternativeName>
        <fullName evidence="10">Phthiocerol/phthiodiolone O-acyltransferase</fullName>
    </alternativeName>
    <alternativeName>
        <fullName evidence="11">Polyketide synthase-associated protein A5</fullName>
    </alternativeName>
</protein>
<dbReference type="InterPro" id="IPR023213">
    <property type="entry name" value="CAT-like_dom_sf"/>
</dbReference>
<reference evidence="14 15" key="1">
    <citation type="submission" date="2018-11" db="EMBL/GenBank/DDBJ databases">
        <title>Draft genome sequence of Gordonia sp. RS15-1S isolated from rice stems.</title>
        <authorList>
            <person name="Muangham S."/>
        </authorList>
    </citation>
    <scope>NUCLEOTIDE SEQUENCE [LARGE SCALE GENOMIC DNA]</scope>
    <source>
        <strain evidence="14 15">RS15-1S</strain>
    </source>
</reference>
<evidence type="ECO:0000256" key="12">
    <source>
        <dbReference type="ARBA" id="ARBA00033407"/>
    </source>
</evidence>
<evidence type="ECO:0000256" key="8">
    <source>
        <dbReference type="ARBA" id="ARBA00022679"/>
    </source>
</evidence>
<gene>
    <name evidence="14" type="ORF">EF294_01610</name>
</gene>
<keyword evidence="9 14" id="KW-0012">Acyltransferase</keyword>
<dbReference type="EC" id="2.3.1.282" evidence="5"/>
<dbReference type="GO" id="GO:0016746">
    <property type="term" value="F:acyltransferase activity"/>
    <property type="evidence" value="ECO:0007669"/>
    <property type="project" value="UniProtKB-KW"/>
</dbReference>
<organism evidence="14 15">
    <name type="scientific">Gordonia oryzae</name>
    <dbReference type="NCBI Taxonomy" id="2487349"/>
    <lineage>
        <taxon>Bacteria</taxon>
        <taxon>Bacillati</taxon>
        <taxon>Actinomycetota</taxon>
        <taxon>Actinomycetes</taxon>
        <taxon>Mycobacteriales</taxon>
        <taxon>Gordoniaceae</taxon>
        <taxon>Gordonia</taxon>
    </lineage>
</organism>
<dbReference type="SUPFAM" id="SSF52777">
    <property type="entry name" value="CoA-dependent acyltransferases"/>
    <property type="match status" value="2"/>
</dbReference>
<evidence type="ECO:0000256" key="1">
    <source>
        <dbReference type="ARBA" id="ARBA00000026"/>
    </source>
</evidence>
<evidence type="ECO:0000259" key="13">
    <source>
        <dbReference type="Pfam" id="PF16911"/>
    </source>
</evidence>
<dbReference type="InterPro" id="IPR031641">
    <property type="entry name" value="PapA_C"/>
</dbReference>
<evidence type="ECO:0000313" key="14">
    <source>
        <dbReference type="EMBL" id="RPA66293.1"/>
    </source>
</evidence>
<evidence type="ECO:0000256" key="4">
    <source>
        <dbReference type="ARBA" id="ARBA00006558"/>
    </source>
</evidence>
<evidence type="ECO:0000256" key="11">
    <source>
        <dbReference type="ARBA" id="ARBA00032317"/>
    </source>
</evidence>
<comment type="catalytic activity">
    <reaction evidence="2">
        <text>2 a mycocerosyl-[mycocerosic acid synthase] + a phenolphthiocerol = a dimycocerosyl phenolphthiocerol + 2 holo-[mycocerosic acid synthase].</text>
        <dbReference type="EC" id="2.3.1.282"/>
    </reaction>
</comment>
<dbReference type="RefSeq" id="WP_123925252.1">
    <property type="nucleotide sequence ID" value="NZ_JBPSDP010000002.1"/>
</dbReference>
<name>A0A3N4GTD1_9ACTN</name>
<comment type="similarity">
    <text evidence="4">Belongs to the acyltransferase PapA5 family.</text>
</comment>
<keyword evidence="7" id="KW-0443">Lipid metabolism</keyword>
<dbReference type="AlphaFoldDB" id="A0A3N4GTD1"/>
<dbReference type="OrthoDB" id="3318646at2"/>
<keyword evidence="15" id="KW-1185">Reference proteome</keyword>
<evidence type="ECO:0000256" key="6">
    <source>
        <dbReference type="ARBA" id="ARBA00013449"/>
    </source>
</evidence>
<accession>A0A3N4GTD1</accession>
<comment type="catalytic activity">
    <reaction evidence="3">
        <text>2 a mycocerosyl-[mycocerosic acid synthase] + a phthiodiolone = a dimycocerosyl phthiodiolone + 2 holo-[mycocerosic acid synthase].</text>
        <dbReference type="EC" id="2.3.1.282"/>
    </reaction>
</comment>
<evidence type="ECO:0000256" key="9">
    <source>
        <dbReference type="ARBA" id="ARBA00023315"/>
    </source>
</evidence>
<sequence length="423" mass="45911">MSASAVIRHLAKSEQMFAETHNFVGLGAHLDGPVDTDALAEAFDTLLEVHPVLGGHLERDADQRWQIVVDDLMHPGIMVVDNHDGSVEVVLPNFDQTEALVHLRVVLLDGGAQPTLYVHHSLADGHHQFALIEELFSYYTDLVTTGDTRPGPVEPAPDSLETVLAQRGITKLHRSGLERFMPALFAYELPPSRRTTSNARPSAPQQVPMAWCGLDERQTRAIVDYARSNGVGLNGVLAAVILIAEWQVRGRRRIPVPYIYPVDLRYVLSPPVSATAATNPVGVGTFLAEIDPGTQVLDLATRIFEAYRADLADGVIAQSLLHFTPSYEGNPPGLPDVVMMTDNGMVPPMRTPPGVRLTAVHGELHFQVGGGIEMYTSKIFDGRLMVEYHTHGPDPQRSIDAIATLLAEIAAPADPVIGAGALR</sequence>
<comment type="catalytic activity">
    <reaction evidence="1">
        <text>2 a mycocerosyl-[mycocerosic acid synthase] + a phthiocerol = a dimycocerosyl phthiocerol + 2 holo-[mycocerosic acid synthase].</text>
        <dbReference type="EC" id="2.3.1.282"/>
    </reaction>
</comment>
<evidence type="ECO:0000256" key="2">
    <source>
        <dbReference type="ARBA" id="ARBA00000625"/>
    </source>
</evidence>
<evidence type="ECO:0000256" key="7">
    <source>
        <dbReference type="ARBA" id="ARBA00022516"/>
    </source>
</evidence>
<evidence type="ECO:0000313" key="15">
    <source>
        <dbReference type="Proteomes" id="UP000267536"/>
    </source>
</evidence>
<dbReference type="Proteomes" id="UP000267536">
    <property type="component" value="Unassembled WGS sequence"/>
</dbReference>